<dbReference type="GO" id="GO:0016705">
    <property type="term" value="F:oxidoreductase activity, acting on paired donors, with incorporation or reduction of molecular oxygen"/>
    <property type="evidence" value="ECO:0007669"/>
    <property type="project" value="InterPro"/>
</dbReference>
<dbReference type="RefSeq" id="XP_044714414.1">
    <property type="nucleotide sequence ID" value="XM_044870497.1"/>
</dbReference>
<evidence type="ECO:0000313" key="2">
    <source>
        <dbReference type="EMBL" id="KAH0956900.1"/>
    </source>
</evidence>
<dbReference type="GO" id="GO:0004497">
    <property type="term" value="F:monooxygenase activity"/>
    <property type="evidence" value="ECO:0007669"/>
    <property type="project" value="InterPro"/>
</dbReference>
<proteinExistence type="predicted"/>
<dbReference type="Proteomes" id="UP000824596">
    <property type="component" value="Unassembled WGS sequence"/>
</dbReference>
<dbReference type="Gene3D" id="1.10.630.10">
    <property type="entry name" value="Cytochrome P450"/>
    <property type="match status" value="1"/>
</dbReference>
<feature type="region of interest" description="Disordered" evidence="1">
    <location>
        <begin position="94"/>
        <end position="113"/>
    </location>
</feature>
<dbReference type="GeneID" id="68361155"/>
<reference evidence="2" key="1">
    <citation type="submission" date="2021-09" db="EMBL/GenBank/DDBJ databases">
        <title>A high-quality genome of the endoparasitic fungus Hirsutella rhossiliensis with a comparison of Hirsutella genomes reveals transposable elements contributing to genome size variation.</title>
        <authorList>
            <person name="Lin R."/>
            <person name="Jiao Y."/>
            <person name="Sun X."/>
            <person name="Ling J."/>
            <person name="Xie B."/>
            <person name="Cheng X."/>
        </authorList>
    </citation>
    <scope>NUCLEOTIDE SEQUENCE</scope>
    <source>
        <strain evidence="2">HR02</strain>
    </source>
</reference>
<accession>A0A9P8SD27</accession>
<evidence type="ECO:0000313" key="3">
    <source>
        <dbReference type="Proteomes" id="UP000824596"/>
    </source>
</evidence>
<organism evidence="2 3">
    <name type="scientific">Hirsutella rhossiliensis</name>
    <dbReference type="NCBI Taxonomy" id="111463"/>
    <lineage>
        <taxon>Eukaryota</taxon>
        <taxon>Fungi</taxon>
        <taxon>Dikarya</taxon>
        <taxon>Ascomycota</taxon>
        <taxon>Pezizomycotina</taxon>
        <taxon>Sordariomycetes</taxon>
        <taxon>Hypocreomycetidae</taxon>
        <taxon>Hypocreales</taxon>
        <taxon>Ophiocordycipitaceae</taxon>
        <taxon>Hirsutella</taxon>
    </lineage>
</organism>
<protein>
    <submittedName>
        <fullName evidence="2">Cytochrome P450</fullName>
    </submittedName>
</protein>
<gene>
    <name evidence="2" type="ORF">HRG_12027</name>
</gene>
<keyword evidence="3" id="KW-1185">Reference proteome</keyword>
<dbReference type="GO" id="GO:0005506">
    <property type="term" value="F:iron ion binding"/>
    <property type="evidence" value="ECO:0007669"/>
    <property type="project" value="InterPro"/>
</dbReference>
<dbReference type="EMBL" id="JAIZPD010000037">
    <property type="protein sequence ID" value="KAH0956900.1"/>
    <property type="molecule type" value="Genomic_DNA"/>
</dbReference>
<evidence type="ECO:0000256" key="1">
    <source>
        <dbReference type="SAM" id="MobiDB-lite"/>
    </source>
</evidence>
<dbReference type="SUPFAM" id="SSF48264">
    <property type="entry name" value="Cytochrome P450"/>
    <property type="match status" value="1"/>
</dbReference>
<comment type="caution">
    <text evidence="2">The sequence shown here is derived from an EMBL/GenBank/DDBJ whole genome shotgun (WGS) entry which is preliminary data.</text>
</comment>
<dbReference type="OrthoDB" id="1055148at2759"/>
<dbReference type="InterPro" id="IPR036396">
    <property type="entry name" value="Cyt_P450_sf"/>
</dbReference>
<dbReference type="GO" id="GO:0020037">
    <property type="term" value="F:heme binding"/>
    <property type="evidence" value="ECO:0007669"/>
    <property type="project" value="InterPro"/>
</dbReference>
<dbReference type="AlphaFoldDB" id="A0A9P8SD27"/>
<name>A0A9P8SD27_9HYPO</name>
<sequence>MSGRRHQLGRGGKAIFGQNAQAMSSRPEFYTFIRHILSDTAGTTIGTSPYSDSLKRRRKGAASALNKPSVQTYVSHLDVETRDFIKELYTYGEAGTAPTDPMPMIQRLSLSRA</sequence>